<evidence type="ECO:0000256" key="1">
    <source>
        <dbReference type="SAM" id="MobiDB-lite"/>
    </source>
</evidence>
<organism evidence="2 3">
    <name type="scientific">Aphanomyces astaci</name>
    <name type="common">Crayfish plague agent</name>
    <dbReference type="NCBI Taxonomy" id="112090"/>
    <lineage>
        <taxon>Eukaryota</taxon>
        <taxon>Sar</taxon>
        <taxon>Stramenopiles</taxon>
        <taxon>Oomycota</taxon>
        <taxon>Saprolegniomycetes</taxon>
        <taxon>Saprolegniales</taxon>
        <taxon>Verrucalvaceae</taxon>
        <taxon>Aphanomyces</taxon>
    </lineage>
</organism>
<name>A0A397BFQ1_APHAT</name>
<dbReference type="Proteomes" id="UP000265427">
    <property type="component" value="Unassembled WGS sequence"/>
</dbReference>
<reference evidence="2 3" key="1">
    <citation type="submission" date="2018-08" db="EMBL/GenBank/DDBJ databases">
        <title>Aphanomyces genome sequencing and annotation.</title>
        <authorList>
            <person name="Minardi D."/>
            <person name="Oidtmann B."/>
            <person name="Van Der Giezen M."/>
            <person name="Studholme D.J."/>
        </authorList>
    </citation>
    <scope>NUCLEOTIDE SEQUENCE [LARGE SCALE GENOMIC DNA]</scope>
    <source>
        <strain evidence="2 3">Kv</strain>
    </source>
</reference>
<dbReference type="EMBL" id="QUSZ01003724">
    <property type="protein sequence ID" value="RHY17400.1"/>
    <property type="molecule type" value="Genomic_DNA"/>
</dbReference>
<accession>A0A397BFQ1</accession>
<feature type="compositionally biased region" description="Acidic residues" evidence="1">
    <location>
        <begin position="18"/>
        <end position="32"/>
    </location>
</feature>
<comment type="caution">
    <text evidence="2">The sequence shown here is derived from an EMBL/GenBank/DDBJ whole genome shotgun (WGS) entry which is preliminary data.</text>
</comment>
<feature type="non-terminal residue" evidence="2">
    <location>
        <position position="1"/>
    </location>
</feature>
<feature type="region of interest" description="Disordered" evidence="1">
    <location>
        <begin position="1"/>
        <end position="64"/>
    </location>
</feature>
<proteinExistence type="predicted"/>
<evidence type="ECO:0000313" key="2">
    <source>
        <dbReference type="EMBL" id="RHY17400.1"/>
    </source>
</evidence>
<sequence>GIEADIRQTLLARSTTNIDDEVPSETSEEVDTPPDAASLVEGPPLVEDAEPRVDDAPATVSPHS</sequence>
<evidence type="ECO:0000313" key="3">
    <source>
        <dbReference type="Proteomes" id="UP000265427"/>
    </source>
</evidence>
<dbReference type="AlphaFoldDB" id="A0A397BFQ1"/>
<protein>
    <submittedName>
        <fullName evidence="2">Uncharacterized protein</fullName>
    </submittedName>
</protein>
<gene>
    <name evidence="2" type="ORF">DYB36_011627</name>
</gene>